<evidence type="ECO:0000313" key="5">
    <source>
        <dbReference type="EMBL" id="KAG2483389.1"/>
    </source>
</evidence>
<dbReference type="InterPro" id="IPR051681">
    <property type="entry name" value="Ser/Thr_Kinases-Pseudokinases"/>
</dbReference>
<sequence length="1351" mass="134247">MSLSREPILWLPEELRPVIGKGDSLALSDVVLRLPRCTALWDLAERECTLQVATHWPSPGLQTGAGYLYYDRLTGANSTAQRVNLTCPQSDWSALLEAAGGLAPCGTASVGSAEQLSTALQVLQPTHARLMITLTANISLPAAPDASMAAGPGGLLPPAPPLFHLTRNTTITGTAGPAATELDLGLQIGAFDLLTARQRGEGSPVLVLTDMCLANIPQIRDDDGFLTSKSQLGDCFIGLNTSGAPSLRTVSRPLRYAIGSLQDLVGAPLPPGNVALATNASVLRALAQDGVPLSYNLTLVGPAVGPPVTLRLEGGVQLFRTPGGDTPAAGLAAARLARLDIAGVLTAAALAAPPRSLPSAAAAAAAPAADAGLVSALAATPALASWRDRCLIGGQVSTRVPLEVRACTLWAPSELLALLVRLQDPASSPAAGTPLGDLLRMWAGASGQVNVSAAPAAVQFVNASLLPGPLALLGCTAVPEDEAAAEASTADCSPVSLATAAAAPPPAQGSTTPTAAIVGGAVGGAVALTLLVAAAAVVVVRRRRGRARQLKGSGGGGKDSAGASVVNQQSSQSHGSHEQRDTSASLKAAAMPAALNDSARAVEAIAAGIMAISIGISAGTQEGAGSVPAFMGTCLWQPTSGANNPAGPPCLVSSEPFSMRPPVQQQAPALAPAAVASGGGGGGRRGQIQDVMVAEIGQMLESVKAAAATRARAAGAPSEEAPPRVNILGRGGYGVVYLGNWRGLPAAVKVIALHAGDSAARRQRLAREVALTMALSHPNGGQGSGDVHQGVVEPEADVQLRVVMQYCDGGSLRQALESGQLGPPPPDWPAPAPSQGVGAAGAAMAAEAELAEGEAALVEARSGGAVEAGVRGEAELAEAGGGGGGGGGYQPGAMEGAGGQQEGTGGEVGLRCGQPFGGGAAGSGGSPRAAEEGAGAAPTSPHVKIEARPPPPAAASLPRLLRPLVAARGVLRGLSFLHSQGVIHGDLTDANVLLKAVVPHLPPPAAAITGSAACSPVGSPAASAHAVAWVAGATTAGSSAPASAASSGSGSGSGGGRGAGRRSAGSSNASGGRTRQQGALLTSVRAIPEAAVLEEPEESPAADTAGQQFHTASAGAAVSGPSSCGSFSAAAGGSGCAGLSTENDTCGAAALATTISASLASSQGLQPPVRQDETAEGEAAEQEPGTVRSKDLETAAEGLLSYTFKLADFGLSAQLQGHSQSHVSNVGIAQGTPFFVAPELLSCPRLTTACDMYRKVRHLFPHKPYLPAAPSLLCHASPLLPPALAALLRRCLSLAPGERPSALEALRCVEEAVRDVAGPALARLLLEAELWEAVVAPGARVGPQQAPAALP</sequence>
<keyword evidence="1" id="KW-0547">Nucleotide-binding</keyword>
<feature type="compositionally biased region" description="Gly residues" evidence="2">
    <location>
        <begin position="879"/>
        <end position="908"/>
    </location>
</feature>
<dbReference type="Proteomes" id="UP000612055">
    <property type="component" value="Unassembled WGS sequence"/>
</dbReference>
<feature type="region of interest" description="Disordered" evidence="2">
    <location>
        <begin position="1038"/>
        <end position="1082"/>
    </location>
</feature>
<feature type="transmembrane region" description="Helical" evidence="3">
    <location>
        <begin position="515"/>
        <end position="540"/>
    </location>
</feature>
<reference evidence="5" key="1">
    <citation type="journal article" date="2020" name="bioRxiv">
        <title>Comparative genomics of Chlamydomonas.</title>
        <authorList>
            <person name="Craig R.J."/>
            <person name="Hasan A.R."/>
            <person name="Ness R.W."/>
            <person name="Keightley P.D."/>
        </authorList>
    </citation>
    <scope>NUCLEOTIDE SEQUENCE</scope>
    <source>
        <strain evidence="5">CCAP 11/70</strain>
    </source>
</reference>
<dbReference type="InterPro" id="IPR017441">
    <property type="entry name" value="Protein_kinase_ATP_BS"/>
</dbReference>
<feature type="compositionally biased region" description="Gly residues" evidence="2">
    <location>
        <begin position="1049"/>
        <end position="1058"/>
    </location>
</feature>
<feature type="region of interest" description="Disordered" evidence="2">
    <location>
        <begin position="547"/>
        <end position="585"/>
    </location>
</feature>
<dbReference type="InterPro" id="IPR000719">
    <property type="entry name" value="Prot_kinase_dom"/>
</dbReference>
<feature type="binding site" evidence="1">
    <location>
        <position position="749"/>
    </location>
    <ligand>
        <name>ATP</name>
        <dbReference type="ChEBI" id="CHEBI:30616"/>
    </ligand>
</feature>
<evidence type="ECO:0000256" key="3">
    <source>
        <dbReference type="SAM" id="Phobius"/>
    </source>
</evidence>
<dbReference type="PROSITE" id="PS00107">
    <property type="entry name" value="PROTEIN_KINASE_ATP"/>
    <property type="match status" value="1"/>
</dbReference>
<dbReference type="InterPro" id="IPR011009">
    <property type="entry name" value="Kinase-like_dom_sf"/>
</dbReference>
<dbReference type="SUPFAM" id="SSF56112">
    <property type="entry name" value="Protein kinase-like (PK-like)"/>
    <property type="match status" value="1"/>
</dbReference>
<dbReference type="PROSITE" id="PS50011">
    <property type="entry name" value="PROTEIN_KINASE_DOM"/>
    <property type="match status" value="1"/>
</dbReference>
<feature type="compositionally biased region" description="Low complexity" evidence="2">
    <location>
        <begin position="926"/>
        <end position="938"/>
    </location>
</feature>
<keyword evidence="6" id="KW-1185">Reference proteome</keyword>
<dbReference type="PANTHER" id="PTHR44329">
    <property type="entry name" value="SERINE/THREONINE-PROTEIN KINASE TNNI3K-RELATED"/>
    <property type="match status" value="1"/>
</dbReference>
<dbReference type="Gene3D" id="1.10.510.10">
    <property type="entry name" value="Transferase(Phosphotransferase) domain 1"/>
    <property type="match status" value="3"/>
</dbReference>
<feature type="region of interest" description="Disordered" evidence="2">
    <location>
        <begin position="876"/>
        <end position="955"/>
    </location>
</feature>
<feature type="compositionally biased region" description="Gly residues" evidence="2">
    <location>
        <begin position="915"/>
        <end position="925"/>
    </location>
</feature>
<keyword evidence="3" id="KW-0472">Membrane</keyword>
<comment type="caution">
    <text evidence="5">The sequence shown here is derived from an EMBL/GenBank/DDBJ whole genome shotgun (WGS) entry which is preliminary data.</text>
</comment>
<proteinExistence type="predicted"/>
<dbReference type="OrthoDB" id="550265at2759"/>
<feature type="region of interest" description="Disordered" evidence="2">
    <location>
        <begin position="815"/>
        <end position="840"/>
    </location>
</feature>
<dbReference type="InterPro" id="IPR001245">
    <property type="entry name" value="Ser-Thr/Tyr_kinase_cat_dom"/>
</dbReference>
<evidence type="ECO:0000256" key="2">
    <source>
        <dbReference type="SAM" id="MobiDB-lite"/>
    </source>
</evidence>
<keyword evidence="3" id="KW-0812">Transmembrane</keyword>
<protein>
    <recommendedName>
        <fullName evidence="4">Protein kinase domain-containing protein</fullName>
    </recommendedName>
</protein>
<feature type="region of interest" description="Disordered" evidence="2">
    <location>
        <begin position="1161"/>
        <end position="1190"/>
    </location>
</feature>
<dbReference type="EMBL" id="JAEHOE010000178">
    <property type="protein sequence ID" value="KAG2483389.1"/>
    <property type="molecule type" value="Genomic_DNA"/>
</dbReference>
<accession>A0A835XHA5</accession>
<dbReference type="Pfam" id="PF07714">
    <property type="entry name" value="PK_Tyr_Ser-Thr"/>
    <property type="match status" value="1"/>
</dbReference>
<evidence type="ECO:0000313" key="6">
    <source>
        <dbReference type="Proteomes" id="UP000612055"/>
    </source>
</evidence>
<feature type="compositionally biased region" description="Low complexity" evidence="2">
    <location>
        <begin position="1038"/>
        <end position="1048"/>
    </location>
</feature>
<feature type="compositionally biased region" description="Low complexity" evidence="2">
    <location>
        <begin position="560"/>
        <end position="574"/>
    </location>
</feature>
<feature type="domain" description="Protein kinase" evidence="4">
    <location>
        <begin position="722"/>
        <end position="1313"/>
    </location>
</feature>
<dbReference type="GO" id="GO:0004674">
    <property type="term" value="F:protein serine/threonine kinase activity"/>
    <property type="evidence" value="ECO:0007669"/>
    <property type="project" value="TreeGrafter"/>
</dbReference>
<evidence type="ECO:0000259" key="4">
    <source>
        <dbReference type="PROSITE" id="PS50011"/>
    </source>
</evidence>
<gene>
    <name evidence="5" type="ORF">HYH03_017741</name>
</gene>
<keyword evidence="3" id="KW-1133">Transmembrane helix</keyword>
<organism evidence="5 6">
    <name type="scientific">Edaphochlamys debaryana</name>
    <dbReference type="NCBI Taxonomy" id="47281"/>
    <lineage>
        <taxon>Eukaryota</taxon>
        <taxon>Viridiplantae</taxon>
        <taxon>Chlorophyta</taxon>
        <taxon>core chlorophytes</taxon>
        <taxon>Chlorophyceae</taxon>
        <taxon>CS clade</taxon>
        <taxon>Chlamydomonadales</taxon>
        <taxon>Chlamydomonadales incertae sedis</taxon>
        <taxon>Edaphochlamys</taxon>
    </lineage>
</organism>
<feature type="compositionally biased region" description="Low complexity" evidence="2">
    <location>
        <begin position="1061"/>
        <end position="1075"/>
    </location>
</feature>
<name>A0A835XHA5_9CHLO</name>
<evidence type="ECO:0000256" key="1">
    <source>
        <dbReference type="PROSITE-ProRule" id="PRU10141"/>
    </source>
</evidence>
<feature type="compositionally biased region" description="Pro residues" evidence="2">
    <location>
        <begin position="822"/>
        <end position="832"/>
    </location>
</feature>
<dbReference type="GO" id="GO:0005524">
    <property type="term" value="F:ATP binding"/>
    <property type="evidence" value="ECO:0007669"/>
    <property type="project" value="UniProtKB-UniRule"/>
</dbReference>
<keyword evidence="1" id="KW-0067">ATP-binding</keyword>